<sequence>LYLIYMHINMNKHNIKTNFLKEPCDKKSEIDYIIKVT</sequence>
<reference evidence="1" key="1">
    <citation type="submission" date="2014-05" db="EMBL/GenBank/DDBJ databases">
        <authorList>
            <person name="Chronopoulou M."/>
        </authorList>
    </citation>
    <scope>NUCLEOTIDE SEQUENCE</scope>
    <source>
        <tissue evidence="1">Whole organism</tissue>
    </source>
</reference>
<dbReference type="AlphaFoldDB" id="A0A0K2VHI1"/>
<protein>
    <submittedName>
        <fullName evidence="1">Uncharacterized protein</fullName>
    </submittedName>
</protein>
<name>A0A0K2VHI1_LEPSM</name>
<proteinExistence type="predicted"/>
<organism evidence="1">
    <name type="scientific">Lepeophtheirus salmonis</name>
    <name type="common">Salmon louse</name>
    <name type="synonym">Caligus salmonis</name>
    <dbReference type="NCBI Taxonomy" id="72036"/>
    <lineage>
        <taxon>Eukaryota</taxon>
        <taxon>Metazoa</taxon>
        <taxon>Ecdysozoa</taxon>
        <taxon>Arthropoda</taxon>
        <taxon>Crustacea</taxon>
        <taxon>Multicrustacea</taxon>
        <taxon>Hexanauplia</taxon>
        <taxon>Copepoda</taxon>
        <taxon>Siphonostomatoida</taxon>
        <taxon>Caligidae</taxon>
        <taxon>Lepeophtheirus</taxon>
    </lineage>
</organism>
<dbReference type="EMBL" id="HACA01032513">
    <property type="protein sequence ID" value="CDW49874.1"/>
    <property type="molecule type" value="Transcribed_RNA"/>
</dbReference>
<accession>A0A0K2VHI1</accession>
<evidence type="ECO:0000313" key="1">
    <source>
        <dbReference type="EMBL" id="CDW49874.1"/>
    </source>
</evidence>
<feature type="non-terminal residue" evidence="1">
    <location>
        <position position="1"/>
    </location>
</feature>